<reference evidence="3 4" key="1">
    <citation type="submission" date="2014-03" db="EMBL/GenBank/DDBJ databases">
        <title>Genomics of Bifidobacteria.</title>
        <authorList>
            <person name="Ventura M."/>
            <person name="Milani C."/>
            <person name="Lugli G.A."/>
        </authorList>
    </citation>
    <scope>NUCLEOTIDE SEQUENCE [LARGE SCALE GENOMIC DNA]</scope>
    <source>
        <strain evidence="3 4">LMG 21811</strain>
    </source>
</reference>
<dbReference type="Proteomes" id="UP000029078">
    <property type="component" value="Unassembled WGS sequence"/>
</dbReference>
<dbReference type="SUPFAM" id="SSF52540">
    <property type="entry name" value="P-loop containing nucleoside triphosphate hydrolases"/>
    <property type="match status" value="1"/>
</dbReference>
<dbReference type="Pfam" id="PF03008">
    <property type="entry name" value="DUF234"/>
    <property type="match status" value="1"/>
</dbReference>
<dbReference type="GO" id="GO:0005524">
    <property type="term" value="F:ATP binding"/>
    <property type="evidence" value="ECO:0007669"/>
    <property type="project" value="InterPro"/>
</dbReference>
<dbReference type="SUPFAM" id="SSF46785">
    <property type="entry name" value="Winged helix' DNA-binding domain"/>
    <property type="match status" value="1"/>
</dbReference>
<evidence type="ECO:0000313" key="3">
    <source>
        <dbReference type="EMBL" id="KFI90788.1"/>
    </source>
</evidence>
<sequence>MFVGREHELNVMRRLYERRGFEMVVLYGRRRIGKTSLIEEFAKDKRVLFFTALQQSDLLNLRGFSAAIAEFYGQPSEMPPFATWQQAFGYIAKREQESSTPMILVFDEFPYAALANTSLPSALQIAIDHDLKRTNVMLVLSGSNEGFMESKVLGAKSPLFGRRTAQIRLQPFSYLDVAKFLPNTPPVEQVDYYATFGGTPYYLSQLDESAGYQSNVINLCFDKLGTLYEEPMMLLREELREPAIYFSVMQAIANGESTPKAIAEHSGVEHGNINLYLQTLNNLGLVEKRVPFGEKPERSRRGMYTIKDPFFAYWFRFVGPNMGAVEQNAGSIAAHRLALGEAFATYVGQQFETICAQWLAYVNAAGKLPFLATSFGKWWGTNPTKHEQTDIDVIAADASSKTILLGECKWRNNLDETETIEALRDRVGLVRGFATTHLAVFTKKPLSKATRAKYPELIAESVDDLYSAL</sequence>
<dbReference type="EMBL" id="JGZL01000001">
    <property type="protein sequence ID" value="KFI90788.1"/>
    <property type="molecule type" value="Genomic_DNA"/>
</dbReference>
<dbReference type="InterPro" id="IPR036390">
    <property type="entry name" value="WH_DNA-bd_sf"/>
</dbReference>
<dbReference type="Pfam" id="PF01637">
    <property type="entry name" value="ATPase_2"/>
    <property type="match status" value="1"/>
</dbReference>
<feature type="domain" description="ATPase" evidence="1">
    <location>
        <begin position="2"/>
        <end position="206"/>
    </location>
</feature>
<dbReference type="InterPro" id="IPR011335">
    <property type="entry name" value="Restrct_endonuc-II-like"/>
</dbReference>
<proteinExistence type="predicted"/>
<accession>A0A087D5I8</accession>
<organism evidence="3 4">
    <name type="scientific">Bifidobacterium ruminantium</name>
    <dbReference type="NCBI Taxonomy" id="78346"/>
    <lineage>
        <taxon>Bacteria</taxon>
        <taxon>Bacillati</taxon>
        <taxon>Actinomycetota</taxon>
        <taxon>Actinomycetes</taxon>
        <taxon>Bifidobacteriales</taxon>
        <taxon>Bifidobacteriaceae</taxon>
        <taxon>Bifidobacterium</taxon>
    </lineage>
</organism>
<dbReference type="PANTHER" id="PTHR34704:SF2">
    <property type="entry name" value="ATPASE"/>
    <property type="match status" value="1"/>
</dbReference>
<feature type="domain" description="DUF234" evidence="2">
    <location>
        <begin position="314"/>
        <end position="417"/>
    </location>
</feature>
<dbReference type="PANTHER" id="PTHR34704">
    <property type="entry name" value="ATPASE"/>
    <property type="match status" value="1"/>
</dbReference>
<dbReference type="AlphaFoldDB" id="A0A087D5I8"/>
<protein>
    <submittedName>
        <fullName evidence="3">ATPase</fullName>
    </submittedName>
</protein>
<keyword evidence="4" id="KW-1185">Reference proteome</keyword>
<comment type="caution">
    <text evidence="3">The sequence shown here is derived from an EMBL/GenBank/DDBJ whole genome shotgun (WGS) entry which is preliminary data.</text>
</comment>
<dbReference type="eggNOG" id="COG1672">
    <property type="taxonomic scope" value="Bacteria"/>
</dbReference>
<dbReference type="InterPro" id="IPR004256">
    <property type="entry name" value="DUF234"/>
</dbReference>
<evidence type="ECO:0000259" key="2">
    <source>
        <dbReference type="Pfam" id="PF03008"/>
    </source>
</evidence>
<dbReference type="InterPro" id="IPR011579">
    <property type="entry name" value="ATPase_dom"/>
</dbReference>
<dbReference type="Gene3D" id="3.40.50.300">
    <property type="entry name" value="P-loop containing nucleotide triphosphate hydrolases"/>
    <property type="match status" value="1"/>
</dbReference>
<gene>
    <name evidence="3" type="ORF">BRUM_0033</name>
</gene>
<dbReference type="SUPFAM" id="SSF52980">
    <property type="entry name" value="Restriction endonuclease-like"/>
    <property type="match status" value="1"/>
</dbReference>
<dbReference type="STRING" id="78346.BRUM_0033"/>
<evidence type="ECO:0000259" key="1">
    <source>
        <dbReference type="Pfam" id="PF01637"/>
    </source>
</evidence>
<evidence type="ECO:0000313" key="4">
    <source>
        <dbReference type="Proteomes" id="UP000029078"/>
    </source>
</evidence>
<dbReference type="RefSeq" id="WP_026647173.1">
    <property type="nucleotide sequence ID" value="NZ_JGZL01000001.1"/>
</dbReference>
<dbReference type="InterPro" id="IPR027417">
    <property type="entry name" value="P-loop_NTPase"/>
</dbReference>
<name>A0A087D5I8_BIFRU</name>